<dbReference type="InterPro" id="IPR040151">
    <property type="entry name" value="Gfd2/YDR514C-like"/>
</dbReference>
<dbReference type="InterPro" id="IPR048519">
    <property type="entry name" value="Gfd2/YDR514C-like_C"/>
</dbReference>
<dbReference type="PANTHER" id="PTHR28083">
    <property type="entry name" value="GOOD FOR FULL DBP5 ACTIVITY PROTEIN 2"/>
    <property type="match status" value="1"/>
</dbReference>
<organism evidence="3 4">
    <name type="scientific">Fusarium vanettenii (strain ATCC MYA-4622 / CBS 123669 / FGSC 9596 / NRRL 45880 / 77-13-4)</name>
    <name type="common">Fusarium solani subsp. pisi</name>
    <dbReference type="NCBI Taxonomy" id="660122"/>
    <lineage>
        <taxon>Eukaryota</taxon>
        <taxon>Fungi</taxon>
        <taxon>Dikarya</taxon>
        <taxon>Ascomycota</taxon>
        <taxon>Pezizomycotina</taxon>
        <taxon>Sordariomycetes</taxon>
        <taxon>Hypocreomycetidae</taxon>
        <taxon>Hypocreales</taxon>
        <taxon>Nectriaceae</taxon>
        <taxon>Fusarium</taxon>
        <taxon>Fusarium solani species complex</taxon>
        <taxon>Fusarium vanettenii</taxon>
    </lineage>
</organism>
<dbReference type="GeneID" id="9668290"/>
<gene>
    <name evidence="3" type="ORF">NECHADRAFT_80765</name>
</gene>
<dbReference type="RefSeq" id="XP_003051367.1">
    <property type="nucleotide sequence ID" value="XM_003051321.1"/>
</dbReference>
<evidence type="ECO:0000256" key="1">
    <source>
        <dbReference type="SAM" id="MobiDB-lite"/>
    </source>
</evidence>
<dbReference type="eggNOG" id="ENOG502RM5N">
    <property type="taxonomic scope" value="Eukaryota"/>
</dbReference>
<dbReference type="VEuPathDB" id="FungiDB:NECHADRAFT_80765"/>
<dbReference type="PANTHER" id="PTHR28083:SF1">
    <property type="entry name" value="GOOD FOR FULL DBP5 ACTIVITY PROTEIN 2"/>
    <property type="match status" value="1"/>
</dbReference>
<evidence type="ECO:0000313" key="4">
    <source>
        <dbReference type="Proteomes" id="UP000005206"/>
    </source>
</evidence>
<feature type="region of interest" description="Disordered" evidence="1">
    <location>
        <begin position="314"/>
        <end position="334"/>
    </location>
</feature>
<protein>
    <recommendedName>
        <fullName evidence="2">Gfd2/YDR514C-like C-terminal domain-containing protein</fullName>
    </recommendedName>
</protein>
<dbReference type="EMBL" id="GG698899">
    <property type="protein sequence ID" value="EEU45654.1"/>
    <property type="molecule type" value="Genomic_DNA"/>
</dbReference>
<dbReference type="InterPro" id="IPR012337">
    <property type="entry name" value="RNaseH-like_sf"/>
</dbReference>
<dbReference type="KEGG" id="nhe:NECHADRAFT_80765"/>
<feature type="domain" description="Gfd2/YDR514C-like C-terminal" evidence="2">
    <location>
        <begin position="113"/>
        <end position="219"/>
    </location>
</feature>
<evidence type="ECO:0000313" key="3">
    <source>
        <dbReference type="EMBL" id="EEU45654.1"/>
    </source>
</evidence>
<keyword evidence="4" id="KW-1185">Reference proteome</keyword>
<sequence>MAPPLKRHTGILREENIALRQILGYRLETIQTSPYNPPQIGKYLLGTFIKDVLLLSVDVDTGGGYEAISPEQSFHIGLSIFDTRCLLQKPDDPRDAIPSYQFINRDSRPCKWAAKSFLFGETELMTLKDFASRISLLTKDRDYVLVGHGTGEEVKVLNNIDPKIVGRASYVLDTVKTAQFPLQLCYRYSIEKLLDELGIRYAKLHAAGNDAHFVLKASLMIAVRDGRMTPETATPGDKELFRYLEAVAHAPCDLPVWTETPPATSTSLKPSMKLGIKAKRRLRAERKAARRALEELPWADDSTTQQITDEIRAEDLSDVQEAADGGDLTKGTRDTLTNSRRAALTQDHFAVTDVGRAGKWDGDHMSNHLSHLLSVQHGVARDRAWFKDDYVPYRTHFTNSQGEELTAIGVGTVAITIKWLDGERTEFILRNVLHSLDVAWNIIGHPIIEDYYIDPIELPYHIWKVTDKGSPIARFRRWGNNAVLSFTKLPRGTIPGPDVPPTEKILAVYWPEIERDRFAELHRGHVDCMFDSERAWLKENWGDEFRFLREHQLNMYNEDERREGTFIMKMTMAEESDRRQMRKERGYGDLIEQRAFANEPELLLDRINSHLAKRHFSDAEREWIDDRYGDLKTFLDWFRYRLYEPDEREEAKERLEWLMRIDETFKEVPVCYGMR</sequence>
<name>C7YSK3_FUSV7</name>
<accession>C7YSK3</accession>
<reference evidence="3 4" key="1">
    <citation type="journal article" date="2009" name="PLoS Genet.">
        <title>The genome of Nectria haematococca: contribution of supernumerary chromosomes to gene expansion.</title>
        <authorList>
            <person name="Coleman J.J."/>
            <person name="Rounsley S.D."/>
            <person name="Rodriguez-Carres M."/>
            <person name="Kuo A."/>
            <person name="Wasmann C.C."/>
            <person name="Grimwood J."/>
            <person name="Schmutz J."/>
            <person name="Taga M."/>
            <person name="White G.J."/>
            <person name="Zhou S."/>
            <person name="Schwartz D.C."/>
            <person name="Freitag M."/>
            <person name="Ma L.J."/>
            <person name="Danchin E.G."/>
            <person name="Henrissat B."/>
            <person name="Coutinho P.M."/>
            <person name="Nelson D.R."/>
            <person name="Straney D."/>
            <person name="Napoli C.A."/>
            <person name="Barker B.M."/>
            <person name="Gribskov M."/>
            <person name="Rep M."/>
            <person name="Kroken S."/>
            <person name="Molnar I."/>
            <person name="Rensing C."/>
            <person name="Kennell J.C."/>
            <person name="Zamora J."/>
            <person name="Farman M.L."/>
            <person name="Selker E.U."/>
            <person name="Salamov A."/>
            <person name="Shapiro H."/>
            <person name="Pangilinan J."/>
            <person name="Lindquist E."/>
            <person name="Lamers C."/>
            <person name="Grigoriev I.V."/>
            <person name="Geiser D.M."/>
            <person name="Covert S.F."/>
            <person name="Temporini E."/>
            <person name="Vanetten H.D."/>
        </authorList>
    </citation>
    <scope>NUCLEOTIDE SEQUENCE [LARGE SCALE GENOMIC DNA]</scope>
    <source>
        <strain evidence="4">ATCC MYA-4622 / CBS 123669 / FGSC 9596 / NRRL 45880 / 77-13-4</strain>
    </source>
</reference>
<dbReference type="HOGENOM" id="CLU_407144_0_0_1"/>
<dbReference type="InParanoid" id="C7YSK3"/>
<dbReference type="OrthoDB" id="5953249at2759"/>
<dbReference type="Proteomes" id="UP000005206">
    <property type="component" value="Chromosome 5"/>
</dbReference>
<dbReference type="AlphaFoldDB" id="C7YSK3"/>
<proteinExistence type="predicted"/>
<dbReference type="STRING" id="660122.C7YSK3"/>
<evidence type="ECO:0000259" key="2">
    <source>
        <dbReference type="Pfam" id="PF21762"/>
    </source>
</evidence>
<dbReference type="SUPFAM" id="SSF53098">
    <property type="entry name" value="Ribonuclease H-like"/>
    <property type="match status" value="1"/>
</dbReference>
<dbReference type="Pfam" id="PF21762">
    <property type="entry name" value="DEDDh_C"/>
    <property type="match status" value="1"/>
</dbReference>